<dbReference type="EMBL" id="PVZF01000021">
    <property type="protein sequence ID" value="PRY09081.1"/>
    <property type="molecule type" value="Genomic_DNA"/>
</dbReference>
<gene>
    <name evidence="2" type="ORF">CLV37_12121</name>
</gene>
<accession>A0A2T0QUX5</accession>
<evidence type="ECO:0000313" key="2">
    <source>
        <dbReference type="EMBL" id="PRY09081.1"/>
    </source>
</evidence>
<feature type="transmembrane region" description="Helical" evidence="1">
    <location>
        <begin position="12"/>
        <end position="30"/>
    </location>
</feature>
<name>A0A2T0QUX5_9ACTN</name>
<evidence type="ECO:0000313" key="3">
    <source>
        <dbReference type="Proteomes" id="UP000238083"/>
    </source>
</evidence>
<keyword evidence="1" id="KW-0472">Membrane</keyword>
<keyword evidence="1" id="KW-0812">Transmembrane</keyword>
<reference evidence="2 3" key="1">
    <citation type="submission" date="2018-03" db="EMBL/GenBank/DDBJ databases">
        <title>Genomic Encyclopedia of Archaeal and Bacterial Type Strains, Phase II (KMG-II): from individual species to whole genera.</title>
        <authorList>
            <person name="Goeker M."/>
        </authorList>
    </citation>
    <scope>NUCLEOTIDE SEQUENCE [LARGE SCALE GENOMIC DNA]</scope>
    <source>
        <strain evidence="2 3">DSM 19711</strain>
    </source>
</reference>
<organism evidence="2 3">
    <name type="scientific">Kineococcus rhizosphaerae</name>
    <dbReference type="NCBI Taxonomy" id="559628"/>
    <lineage>
        <taxon>Bacteria</taxon>
        <taxon>Bacillati</taxon>
        <taxon>Actinomycetota</taxon>
        <taxon>Actinomycetes</taxon>
        <taxon>Kineosporiales</taxon>
        <taxon>Kineosporiaceae</taxon>
        <taxon>Kineococcus</taxon>
    </lineage>
</organism>
<keyword evidence="1" id="KW-1133">Transmembrane helix</keyword>
<comment type="caution">
    <text evidence="2">The sequence shown here is derived from an EMBL/GenBank/DDBJ whole genome shotgun (WGS) entry which is preliminary data.</text>
</comment>
<protein>
    <submittedName>
        <fullName evidence="2">Uncharacterized protein</fullName>
    </submittedName>
</protein>
<proteinExistence type="predicted"/>
<feature type="transmembrane region" description="Helical" evidence="1">
    <location>
        <begin position="36"/>
        <end position="53"/>
    </location>
</feature>
<evidence type="ECO:0000256" key="1">
    <source>
        <dbReference type="SAM" id="Phobius"/>
    </source>
</evidence>
<dbReference type="RefSeq" id="WP_106215521.1">
    <property type="nucleotide sequence ID" value="NZ_PVZF01000021.1"/>
</dbReference>
<dbReference type="AlphaFoldDB" id="A0A2T0QUX5"/>
<dbReference type="Proteomes" id="UP000238083">
    <property type="component" value="Unassembled WGS sequence"/>
</dbReference>
<sequence length="75" mass="7897">MDRTGRRAVLDVADVLLSLGLLVVAVVSASEARWSQSALALVLAVAWSGAVALRHRRTLRVATVPAVDPVQAPAR</sequence>
<keyword evidence="3" id="KW-1185">Reference proteome</keyword>